<feature type="compositionally biased region" description="Pro residues" evidence="5">
    <location>
        <begin position="81"/>
        <end position="95"/>
    </location>
</feature>
<keyword evidence="8" id="KW-1185">Reference proteome</keyword>
<dbReference type="PRINTS" id="PR00452">
    <property type="entry name" value="SH3DOMAIN"/>
</dbReference>
<keyword evidence="2 4" id="KW-0728">SH3 domain</keyword>
<protein>
    <recommendedName>
        <fullName evidence="6">SH3 domain-containing protein</fullName>
    </recommendedName>
</protein>
<gene>
    <name evidence="7" type="ORF">TAPDE_004333</name>
</gene>
<dbReference type="eggNOG" id="KOG3771">
    <property type="taxonomic scope" value="Eukaryota"/>
</dbReference>
<dbReference type="GO" id="GO:0015629">
    <property type="term" value="C:actin cytoskeleton"/>
    <property type="evidence" value="ECO:0007669"/>
    <property type="project" value="TreeGrafter"/>
</dbReference>
<feature type="compositionally biased region" description="Polar residues" evidence="5">
    <location>
        <begin position="1"/>
        <end position="15"/>
    </location>
</feature>
<feature type="compositionally biased region" description="Low complexity" evidence="5">
    <location>
        <begin position="260"/>
        <end position="279"/>
    </location>
</feature>
<dbReference type="GO" id="GO:0097320">
    <property type="term" value="P:plasma membrane tubulation"/>
    <property type="evidence" value="ECO:0007669"/>
    <property type="project" value="TreeGrafter"/>
</dbReference>
<feature type="compositionally biased region" description="Low complexity" evidence="5">
    <location>
        <begin position="101"/>
        <end position="119"/>
    </location>
</feature>
<feature type="compositionally biased region" description="Polar residues" evidence="5">
    <location>
        <begin position="36"/>
        <end position="63"/>
    </location>
</feature>
<evidence type="ECO:0000256" key="3">
    <source>
        <dbReference type="ARBA" id="ARBA00022490"/>
    </source>
</evidence>
<comment type="subcellular location">
    <subcellularLocation>
        <location evidence="1">Cytoplasm</location>
    </subcellularLocation>
</comment>
<dbReference type="FunFam" id="2.30.30.40:FF:000100">
    <property type="entry name" value="SH3 domain-containing YSC84-like protein 1"/>
    <property type="match status" value="1"/>
</dbReference>
<dbReference type="EMBL" id="CAHR02000192">
    <property type="protein sequence ID" value="CCG83980.1"/>
    <property type="molecule type" value="Genomic_DNA"/>
</dbReference>
<dbReference type="PROSITE" id="PS50002">
    <property type="entry name" value="SH3"/>
    <property type="match status" value="1"/>
</dbReference>
<evidence type="ECO:0000256" key="1">
    <source>
        <dbReference type="ARBA" id="ARBA00004496"/>
    </source>
</evidence>
<sequence>MSQEQPAQPPSTWSKTKGGFQTVGKGASATRKGINNGMSKLDNMSISSKGVSFKKQLSGQNVSYDRDNHVSAPKVDVSHFAPPPKRIPGQVPSPQPTTQRAPVAPAKPARPLPSSGSGNPSPPIPSSTRPGRDTPVARAVPAPPPRRETPSEEPLPVYTAEPVGSKASIMGDLSSRMGQMRAASGPTAPKPVKSTQSSIPSRDEATTAFQSAKTVGGLYGKYGNQQPGQKTATPTWQEVKAGASAAQNLHSFHGKYAPKQPVAVPQSSSSAVPQPIVAPKPMKSVPSTYGRATVAAPSPKPPLPAGKPSFGPPKEFCIGLYSFDAQTSGDLSFAVGDKIEVLERTSDPDAWWKGKLNGVEGIFPGNYCRLEKS</sequence>
<dbReference type="SMART" id="SM00326">
    <property type="entry name" value="SH3"/>
    <property type="match status" value="1"/>
</dbReference>
<organism evidence="7 8">
    <name type="scientific">Taphrina deformans (strain PYCC 5710 / ATCC 11124 / CBS 356.35 / IMI 108563 / JCM 9778 / NBRC 8474)</name>
    <name type="common">Peach leaf curl fungus</name>
    <name type="synonym">Lalaria deformans</name>
    <dbReference type="NCBI Taxonomy" id="1097556"/>
    <lineage>
        <taxon>Eukaryota</taxon>
        <taxon>Fungi</taxon>
        <taxon>Dikarya</taxon>
        <taxon>Ascomycota</taxon>
        <taxon>Taphrinomycotina</taxon>
        <taxon>Taphrinomycetes</taxon>
        <taxon>Taphrinales</taxon>
        <taxon>Taphrinaceae</taxon>
        <taxon>Taphrina</taxon>
    </lineage>
</organism>
<feature type="region of interest" description="Disordered" evidence="5">
    <location>
        <begin position="1"/>
        <end position="212"/>
    </location>
</feature>
<evidence type="ECO:0000259" key="6">
    <source>
        <dbReference type="PROSITE" id="PS50002"/>
    </source>
</evidence>
<dbReference type="Gene3D" id="2.30.30.40">
    <property type="entry name" value="SH3 Domains"/>
    <property type="match status" value="1"/>
</dbReference>
<feature type="domain" description="SH3" evidence="6">
    <location>
        <begin position="312"/>
        <end position="373"/>
    </location>
</feature>
<evidence type="ECO:0000256" key="5">
    <source>
        <dbReference type="SAM" id="MobiDB-lite"/>
    </source>
</evidence>
<dbReference type="InterPro" id="IPR046982">
    <property type="entry name" value="BIN3/RVS161-like"/>
</dbReference>
<evidence type="ECO:0000313" key="8">
    <source>
        <dbReference type="Proteomes" id="UP000013776"/>
    </source>
</evidence>
<dbReference type="Pfam" id="PF00018">
    <property type="entry name" value="SH3_1"/>
    <property type="match status" value="1"/>
</dbReference>
<name>R4XDS1_TAPDE</name>
<dbReference type="AlphaFoldDB" id="R4XDS1"/>
<evidence type="ECO:0000256" key="4">
    <source>
        <dbReference type="PROSITE-ProRule" id="PRU00192"/>
    </source>
</evidence>
<reference evidence="7 8" key="1">
    <citation type="journal article" date="2013" name="MBio">
        <title>Genome sequencing of the plant pathogen Taphrina deformans, the causal agent of peach leaf curl.</title>
        <authorList>
            <person name="Cisse O.H."/>
            <person name="Almeida J.M.G.C.F."/>
            <person name="Fonseca A."/>
            <person name="Kumar A.A."/>
            <person name="Salojaervi J."/>
            <person name="Overmyer K."/>
            <person name="Hauser P.M."/>
            <person name="Pagni M."/>
        </authorList>
    </citation>
    <scope>NUCLEOTIDE SEQUENCE [LARGE SCALE GENOMIC DNA]</scope>
    <source>
        <strain evidence="8">PYCC 5710 / ATCC 11124 / CBS 356.35 / IMI 108563 / JCM 9778 / NBRC 8474</strain>
    </source>
</reference>
<dbReference type="GO" id="GO:0006897">
    <property type="term" value="P:endocytosis"/>
    <property type="evidence" value="ECO:0007669"/>
    <property type="project" value="InterPro"/>
</dbReference>
<dbReference type="OrthoDB" id="443981at2759"/>
<evidence type="ECO:0000256" key="2">
    <source>
        <dbReference type="ARBA" id="ARBA00022443"/>
    </source>
</evidence>
<dbReference type="InterPro" id="IPR036028">
    <property type="entry name" value="SH3-like_dom_sf"/>
</dbReference>
<keyword evidence="3" id="KW-0963">Cytoplasm</keyword>
<dbReference type="PANTHER" id="PTHR47174">
    <property type="entry name" value="BRIDGING INTEGRATOR 3"/>
    <property type="match status" value="1"/>
</dbReference>
<dbReference type="PANTHER" id="PTHR47174:SF3">
    <property type="entry name" value="BRIDGING INTEGRATOR 3"/>
    <property type="match status" value="1"/>
</dbReference>
<evidence type="ECO:0000313" key="7">
    <source>
        <dbReference type="EMBL" id="CCG83980.1"/>
    </source>
</evidence>
<dbReference type="Proteomes" id="UP000013776">
    <property type="component" value="Unassembled WGS sequence"/>
</dbReference>
<dbReference type="SUPFAM" id="SSF50044">
    <property type="entry name" value="SH3-domain"/>
    <property type="match status" value="1"/>
</dbReference>
<dbReference type="GO" id="GO:0005737">
    <property type="term" value="C:cytoplasm"/>
    <property type="evidence" value="ECO:0007669"/>
    <property type="project" value="UniProtKB-SubCell"/>
</dbReference>
<dbReference type="VEuPathDB" id="FungiDB:TAPDE_004333"/>
<feature type="region of interest" description="Disordered" evidence="5">
    <location>
        <begin position="260"/>
        <end position="308"/>
    </location>
</feature>
<dbReference type="GO" id="GO:0008289">
    <property type="term" value="F:lipid binding"/>
    <property type="evidence" value="ECO:0007669"/>
    <property type="project" value="TreeGrafter"/>
</dbReference>
<proteinExistence type="predicted"/>
<dbReference type="GO" id="GO:0051666">
    <property type="term" value="P:actin cortical patch localization"/>
    <property type="evidence" value="ECO:0007669"/>
    <property type="project" value="InterPro"/>
</dbReference>
<accession>R4XDS1</accession>
<dbReference type="InterPro" id="IPR001452">
    <property type="entry name" value="SH3_domain"/>
</dbReference>
<dbReference type="STRING" id="1097556.R4XDS1"/>
<comment type="caution">
    <text evidence="7">The sequence shown here is derived from an EMBL/GenBank/DDBJ whole genome shotgun (WGS) entry which is preliminary data.</text>
</comment>